<dbReference type="KEGG" id="ppec:H9W90_10040"/>
<evidence type="ECO:0000313" key="2">
    <source>
        <dbReference type="EMBL" id="QNM84536.1"/>
    </source>
</evidence>
<dbReference type="InterPro" id="IPR041657">
    <property type="entry name" value="HTH_17"/>
</dbReference>
<keyword evidence="3" id="KW-1185">Reference proteome</keyword>
<sequence length="97" mass="11349">MITKTIQITEVSVDELADKVADKLLLKIKSYLDDLSNKENDVYLTRQETADFLKINATTLWHWTNKGKVNSYGLGNRRYYNKQEIIDTLKKNQLKLK</sequence>
<proteinExistence type="predicted"/>
<dbReference type="SUPFAM" id="SSF46955">
    <property type="entry name" value="Putative DNA-binding domain"/>
    <property type="match status" value="1"/>
</dbReference>
<dbReference type="AlphaFoldDB" id="A0A7G9L7D7"/>
<reference evidence="2 3" key="1">
    <citation type="submission" date="2020-08" db="EMBL/GenBank/DDBJ databases">
        <title>Polaribacter sp. L12M9 isolated from gut of the Korean scallop.</title>
        <authorList>
            <person name="Jeong Y.S."/>
        </authorList>
    </citation>
    <scope>NUCLEOTIDE SEQUENCE [LARGE SCALE GENOMIC DNA]</scope>
    <source>
        <strain evidence="2 3">L12M9</strain>
    </source>
</reference>
<name>A0A7G9L7D7_9FLAO</name>
<evidence type="ECO:0000259" key="1">
    <source>
        <dbReference type="Pfam" id="PF12728"/>
    </source>
</evidence>
<accession>A0A7G9L7D7</accession>
<dbReference type="RefSeq" id="WP_187481467.1">
    <property type="nucleotide sequence ID" value="NZ_CP060695.1"/>
</dbReference>
<gene>
    <name evidence="2" type="ORF">H9W90_10040</name>
</gene>
<feature type="domain" description="Helix-turn-helix" evidence="1">
    <location>
        <begin position="43"/>
        <end position="92"/>
    </location>
</feature>
<dbReference type="InterPro" id="IPR009061">
    <property type="entry name" value="DNA-bd_dom_put_sf"/>
</dbReference>
<evidence type="ECO:0000313" key="3">
    <source>
        <dbReference type="Proteomes" id="UP000515808"/>
    </source>
</evidence>
<dbReference type="EMBL" id="CP060695">
    <property type="protein sequence ID" value="QNM84536.1"/>
    <property type="molecule type" value="Genomic_DNA"/>
</dbReference>
<protein>
    <submittedName>
        <fullName evidence="2">Helix-turn-helix domain-containing protein</fullName>
    </submittedName>
</protein>
<organism evidence="2 3">
    <name type="scientific">Polaribacter pectinis</name>
    <dbReference type="NCBI Taxonomy" id="2738844"/>
    <lineage>
        <taxon>Bacteria</taxon>
        <taxon>Pseudomonadati</taxon>
        <taxon>Bacteroidota</taxon>
        <taxon>Flavobacteriia</taxon>
        <taxon>Flavobacteriales</taxon>
        <taxon>Flavobacteriaceae</taxon>
    </lineage>
</organism>
<dbReference type="Proteomes" id="UP000515808">
    <property type="component" value="Chromosome"/>
</dbReference>
<dbReference type="Pfam" id="PF12728">
    <property type="entry name" value="HTH_17"/>
    <property type="match status" value="1"/>
</dbReference>